<keyword evidence="2 5" id="KW-0812">Transmembrane</keyword>
<keyword evidence="4 5" id="KW-0472">Membrane</keyword>
<evidence type="ECO:0000313" key="8">
    <source>
        <dbReference type="Proteomes" id="UP000603474"/>
    </source>
</evidence>
<dbReference type="InterPro" id="IPR012340">
    <property type="entry name" value="NA-bd_OB-fold"/>
</dbReference>
<accession>A0ABR7KB42</accession>
<dbReference type="InterPro" id="IPR052165">
    <property type="entry name" value="Membrane_assoc_protease"/>
</dbReference>
<gene>
    <name evidence="7" type="ORF">H8909_06720</name>
</gene>
<dbReference type="PANTHER" id="PTHR33507:SF3">
    <property type="entry name" value="INNER MEMBRANE PROTEIN YBBJ"/>
    <property type="match status" value="1"/>
</dbReference>
<feature type="domain" description="NfeD-like C-terminal" evidence="6">
    <location>
        <begin position="82"/>
        <end position="140"/>
    </location>
</feature>
<comment type="caution">
    <text evidence="7">The sequence shown here is derived from an EMBL/GenBank/DDBJ whole genome shotgun (WGS) entry which is preliminary data.</text>
</comment>
<evidence type="ECO:0000259" key="6">
    <source>
        <dbReference type="Pfam" id="PF01957"/>
    </source>
</evidence>
<evidence type="ECO:0000256" key="4">
    <source>
        <dbReference type="ARBA" id="ARBA00023136"/>
    </source>
</evidence>
<keyword evidence="3 5" id="KW-1133">Transmembrane helix</keyword>
<feature type="transmembrane region" description="Helical" evidence="5">
    <location>
        <begin position="12"/>
        <end position="38"/>
    </location>
</feature>
<evidence type="ECO:0000256" key="1">
    <source>
        <dbReference type="ARBA" id="ARBA00004141"/>
    </source>
</evidence>
<evidence type="ECO:0000256" key="5">
    <source>
        <dbReference type="SAM" id="Phobius"/>
    </source>
</evidence>
<protein>
    <submittedName>
        <fullName evidence="7">NfeD family protein</fullName>
    </submittedName>
</protein>
<feature type="transmembrane region" description="Helical" evidence="5">
    <location>
        <begin position="44"/>
        <end position="64"/>
    </location>
</feature>
<dbReference type="RefSeq" id="WP_187012268.1">
    <property type="nucleotide sequence ID" value="NZ_JACRWG010000023.1"/>
</dbReference>
<organism evidence="7 8">
    <name type="scientific">Catenibacterium faecis</name>
    <dbReference type="NCBI Taxonomy" id="2764323"/>
    <lineage>
        <taxon>Bacteria</taxon>
        <taxon>Bacillati</taxon>
        <taxon>Bacillota</taxon>
        <taxon>Erysipelotrichia</taxon>
        <taxon>Erysipelotrichales</taxon>
        <taxon>Coprobacillaceae</taxon>
        <taxon>Catenibacterium</taxon>
    </lineage>
</organism>
<name>A0ABR7KB42_9FIRM</name>
<evidence type="ECO:0000256" key="3">
    <source>
        <dbReference type="ARBA" id="ARBA00022989"/>
    </source>
</evidence>
<comment type="subcellular location">
    <subcellularLocation>
        <location evidence="1">Membrane</location>
        <topology evidence="1">Multi-pass membrane protein</topology>
    </subcellularLocation>
</comment>
<dbReference type="SUPFAM" id="SSF141322">
    <property type="entry name" value="NfeD domain-like"/>
    <property type="match status" value="1"/>
</dbReference>
<dbReference type="EMBL" id="JACRWG010000023">
    <property type="protein sequence ID" value="MBC6009937.1"/>
    <property type="molecule type" value="Genomic_DNA"/>
</dbReference>
<dbReference type="InterPro" id="IPR002810">
    <property type="entry name" value="NfeD-like_C"/>
</dbReference>
<evidence type="ECO:0000313" key="7">
    <source>
        <dbReference type="EMBL" id="MBC6009937.1"/>
    </source>
</evidence>
<reference evidence="7 8" key="1">
    <citation type="submission" date="2020-08" db="EMBL/GenBank/DDBJ databases">
        <authorList>
            <person name="Liu C."/>
            <person name="Sun Q."/>
        </authorList>
    </citation>
    <scope>NUCLEOTIDE SEQUENCE [LARGE SCALE GENOMIC DNA]</scope>
    <source>
        <strain evidence="7 8">NSJ-22</strain>
    </source>
</reference>
<sequence>MDSLVVWSGVMIACIVVEILTVSLVSVWFVIGAFAALIACLLNLSVPIQVGIFLVVSVICAIVARPMAVKSLKGNIIHTNNDALIGTHALVIKRIDADHMGEVRIKNQIWSASSLHNLTLEEGEYGEVVAIEGAHLVVKKEENISN</sequence>
<keyword evidence="8" id="KW-1185">Reference proteome</keyword>
<dbReference type="PANTHER" id="PTHR33507">
    <property type="entry name" value="INNER MEMBRANE PROTEIN YBBJ"/>
    <property type="match status" value="1"/>
</dbReference>
<dbReference type="Proteomes" id="UP000603474">
    <property type="component" value="Unassembled WGS sequence"/>
</dbReference>
<dbReference type="Gene3D" id="2.40.50.140">
    <property type="entry name" value="Nucleic acid-binding proteins"/>
    <property type="match status" value="1"/>
</dbReference>
<evidence type="ECO:0000256" key="2">
    <source>
        <dbReference type="ARBA" id="ARBA00022692"/>
    </source>
</evidence>
<proteinExistence type="predicted"/>
<dbReference type="Pfam" id="PF01957">
    <property type="entry name" value="NfeD"/>
    <property type="match status" value="1"/>
</dbReference>